<accession>A0A1H0MPA9</accession>
<feature type="domain" description="ABC transporter substrate-binding protein PnrA-like" evidence="9">
    <location>
        <begin position="54"/>
        <end position="362"/>
    </location>
</feature>
<evidence type="ECO:0000256" key="2">
    <source>
        <dbReference type="ARBA" id="ARBA00008610"/>
    </source>
</evidence>
<feature type="compositionally biased region" description="Acidic residues" evidence="7">
    <location>
        <begin position="40"/>
        <end position="51"/>
    </location>
</feature>
<dbReference type="PANTHER" id="PTHR34296">
    <property type="entry name" value="TRANSCRIPTIONAL ACTIVATOR PROTEIN MED"/>
    <property type="match status" value="1"/>
</dbReference>
<dbReference type="Proteomes" id="UP000198860">
    <property type="component" value="Unassembled WGS sequence"/>
</dbReference>
<organism evidence="10 11">
    <name type="scientific">Halobacillus aidingensis</name>
    <dbReference type="NCBI Taxonomy" id="240303"/>
    <lineage>
        <taxon>Bacteria</taxon>
        <taxon>Bacillati</taxon>
        <taxon>Bacillota</taxon>
        <taxon>Bacilli</taxon>
        <taxon>Bacillales</taxon>
        <taxon>Bacillaceae</taxon>
        <taxon>Halobacillus</taxon>
    </lineage>
</organism>
<dbReference type="InterPro" id="IPR028082">
    <property type="entry name" value="Peripla_BP_I"/>
</dbReference>
<evidence type="ECO:0000313" key="10">
    <source>
        <dbReference type="EMBL" id="SDO81990.1"/>
    </source>
</evidence>
<evidence type="ECO:0000256" key="6">
    <source>
        <dbReference type="ARBA" id="ARBA00023288"/>
    </source>
</evidence>
<evidence type="ECO:0000313" key="11">
    <source>
        <dbReference type="Proteomes" id="UP000198860"/>
    </source>
</evidence>
<dbReference type="InterPro" id="IPR050957">
    <property type="entry name" value="BMP_lipoprotein"/>
</dbReference>
<reference evidence="11" key="1">
    <citation type="submission" date="2016-10" db="EMBL/GenBank/DDBJ databases">
        <authorList>
            <person name="Varghese N."/>
            <person name="Submissions S."/>
        </authorList>
    </citation>
    <scope>NUCLEOTIDE SEQUENCE [LARGE SCALE GENOMIC DNA]</scope>
    <source>
        <strain evidence="11">CGMCC 1.3703</strain>
    </source>
</reference>
<dbReference type="SUPFAM" id="SSF53822">
    <property type="entry name" value="Periplasmic binding protein-like I"/>
    <property type="match status" value="1"/>
</dbReference>
<feature type="region of interest" description="Disordered" evidence="7">
    <location>
        <begin position="27"/>
        <end position="52"/>
    </location>
</feature>
<gene>
    <name evidence="10" type="ORF">SAMN05421677_10894</name>
</gene>
<evidence type="ECO:0000256" key="7">
    <source>
        <dbReference type="SAM" id="MobiDB-lite"/>
    </source>
</evidence>
<evidence type="ECO:0000256" key="5">
    <source>
        <dbReference type="ARBA" id="ARBA00023136"/>
    </source>
</evidence>
<dbReference type="InterPro" id="IPR003760">
    <property type="entry name" value="PnrA-like"/>
</dbReference>
<sequence length="373" mass="40087">MFKSRFLMVLVFLLTFGVFLAACGSSGGEEETSGSSSDDSGSEESSGEENSDFSVAMVTDVGGVDDKSFNQSAWEGLQAFGEENGMSKGEGIDYAQSESDADYATNLNRLVRQDYNLIYGIGYLLQPAIAEVAEQYPDTNFALVDAVQEGDNVVSIMFKEHQGSFLAGVAAANKTNTDKIGFIGGVDGSLINKFEAGFVAGVKSVNPEIEVEVEYAESFNDSQKGQAIASNMYSKDIDVIYHASGGTGNGVFAQAKDIKNSNPDEEVWVIGVDRDQHEEGQIGDSNVTLTSMVKRVDIAVQEVANQAMDGEFPGGEVLEFGLADDAISIARTNEEAMTEEIVSAVEEWKEKIVNGEVEVPSTREDLQTFLDSM</sequence>
<keyword evidence="5" id="KW-0472">Membrane</keyword>
<dbReference type="Pfam" id="PF02608">
    <property type="entry name" value="Bmp"/>
    <property type="match status" value="1"/>
</dbReference>
<evidence type="ECO:0000259" key="9">
    <source>
        <dbReference type="Pfam" id="PF02608"/>
    </source>
</evidence>
<dbReference type="STRING" id="240303.SAMN05421677_10894"/>
<comment type="subcellular location">
    <subcellularLocation>
        <location evidence="1">Cell membrane</location>
        <topology evidence="1">Lipid-anchor</topology>
    </subcellularLocation>
</comment>
<evidence type="ECO:0000256" key="3">
    <source>
        <dbReference type="ARBA" id="ARBA00022475"/>
    </source>
</evidence>
<dbReference type="GO" id="GO:0005886">
    <property type="term" value="C:plasma membrane"/>
    <property type="evidence" value="ECO:0007669"/>
    <property type="project" value="UniProtKB-SubCell"/>
</dbReference>
<dbReference type="EMBL" id="FNIZ01000008">
    <property type="protein sequence ID" value="SDO81990.1"/>
    <property type="molecule type" value="Genomic_DNA"/>
</dbReference>
<dbReference type="Gene3D" id="3.40.50.2300">
    <property type="match status" value="2"/>
</dbReference>
<dbReference type="RefSeq" id="WP_279615125.1">
    <property type="nucleotide sequence ID" value="NZ_FNIZ01000008.1"/>
</dbReference>
<name>A0A1H0MPA9_HALAD</name>
<feature type="chain" id="PRO_5038589688" evidence="8">
    <location>
        <begin position="22"/>
        <end position="373"/>
    </location>
</feature>
<keyword evidence="11" id="KW-1185">Reference proteome</keyword>
<keyword evidence="6" id="KW-0449">Lipoprotein</keyword>
<protein>
    <submittedName>
        <fullName evidence="10">Basic membrane protein A</fullName>
    </submittedName>
</protein>
<dbReference type="PANTHER" id="PTHR34296:SF2">
    <property type="entry name" value="ABC TRANSPORTER GUANOSINE-BINDING PROTEIN NUPN"/>
    <property type="match status" value="1"/>
</dbReference>
<keyword evidence="3" id="KW-1003">Cell membrane</keyword>
<dbReference type="PROSITE" id="PS51257">
    <property type="entry name" value="PROKAR_LIPOPROTEIN"/>
    <property type="match status" value="1"/>
</dbReference>
<dbReference type="AlphaFoldDB" id="A0A1H0MPA9"/>
<evidence type="ECO:0000256" key="8">
    <source>
        <dbReference type="SAM" id="SignalP"/>
    </source>
</evidence>
<keyword evidence="4 8" id="KW-0732">Signal</keyword>
<evidence type="ECO:0000256" key="1">
    <source>
        <dbReference type="ARBA" id="ARBA00004193"/>
    </source>
</evidence>
<comment type="similarity">
    <text evidence="2">Belongs to the BMP lipoprotein family.</text>
</comment>
<proteinExistence type="inferred from homology"/>
<evidence type="ECO:0000256" key="4">
    <source>
        <dbReference type="ARBA" id="ARBA00022729"/>
    </source>
</evidence>
<feature type="signal peptide" evidence="8">
    <location>
        <begin position="1"/>
        <end position="21"/>
    </location>
</feature>
<dbReference type="CDD" id="cd06354">
    <property type="entry name" value="PBP1_PrnA-like"/>
    <property type="match status" value="1"/>
</dbReference>